<dbReference type="InterPro" id="IPR015422">
    <property type="entry name" value="PyrdxlP-dep_Trfase_small"/>
</dbReference>
<dbReference type="Pfam" id="PF00155">
    <property type="entry name" value="Aminotran_1_2"/>
    <property type="match status" value="1"/>
</dbReference>
<reference evidence="4" key="2">
    <citation type="submission" date="2021-04" db="EMBL/GenBank/DDBJ databases">
        <authorList>
            <person name="Gilroy R."/>
        </authorList>
    </citation>
    <scope>NUCLEOTIDE SEQUENCE</scope>
    <source>
        <strain evidence="4">ChiBcec15-3976</strain>
    </source>
</reference>
<dbReference type="Gene3D" id="3.90.1150.10">
    <property type="entry name" value="Aspartate Aminotransferase, domain 1"/>
    <property type="match status" value="1"/>
</dbReference>
<comment type="cofactor">
    <cofactor evidence="1">
        <name>pyridoxal 5'-phosphate</name>
        <dbReference type="ChEBI" id="CHEBI:597326"/>
    </cofactor>
</comment>
<proteinExistence type="predicted"/>
<gene>
    <name evidence="4" type="ORF">H9910_09040</name>
</gene>
<dbReference type="AlphaFoldDB" id="A0A9D2RHL5"/>
<sequence length="348" mass="39280">MIYGHGGDIYTHKPDLDFSVNVNPLGPPEGVVRAAKQGAERMAAYPDSRCRMLREKLSLKQGIAEDHYVFGNGAADLIYRLALAEKPERALIPVPAFSEYEQALKTVGCKITYYEMKPESCFCIDEHFLNKLDGQYDMVFLCSPTNPSGQVIGKELLVEIVKICENRGIRLVLDECFIGFLENADELSMLRETERYPHLFLLRAFTKIYAMPGMRLGYGVSSDRDLLERMEEAGQPWSVSVPAQMAGLAALDEDEYVSEARRLVRVEREFLESELAGMGIDFVSSDANFILIHEKTDLFNRLRSGGILIRDCANYPGLGRGWYRIAVRTREENARLMSAIREIKEAGK</sequence>
<comment type="caution">
    <text evidence="4">The sequence shown here is derived from an EMBL/GenBank/DDBJ whole genome shotgun (WGS) entry which is preliminary data.</text>
</comment>
<dbReference type="CDD" id="cd00609">
    <property type="entry name" value="AAT_like"/>
    <property type="match status" value="1"/>
</dbReference>
<feature type="domain" description="Aminotransferase class I/classII large" evidence="3">
    <location>
        <begin position="16"/>
        <end position="340"/>
    </location>
</feature>
<reference evidence="4" key="1">
    <citation type="journal article" date="2021" name="PeerJ">
        <title>Extensive microbial diversity within the chicken gut microbiome revealed by metagenomics and culture.</title>
        <authorList>
            <person name="Gilroy R."/>
            <person name="Ravi A."/>
            <person name="Getino M."/>
            <person name="Pursley I."/>
            <person name="Horton D.L."/>
            <person name="Alikhan N.F."/>
            <person name="Baker D."/>
            <person name="Gharbi K."/>
            <person name="Hall N."/>
            <person name="Watson M."/>
            <person name="Adriaenssens E.M."/>
            <person name="Foster-Nyarko E."/>
            <person name="Jarju S."/>
            <person name="Secka A."/>
            <person name="Antonio M."/>
            <person name="Oren A."/>
            <person name="Chaudhuri R.R."/>
            <person name="La Ragione R."/>
            <person name="Hildebrand F."/>
            <person name="Pallen M.J."/>
        </authorList>
    </citation>
    <scope>NUCLEOTIDE SEQUENCE</scope>
    <source>
        <strain evidence="4">ChiBcec15-3976</strain>
    </source>
</reference>
<evidence type="ECO:0000256" key="1">
    <source>
        <dbReference type="ARBA" id="ARBA00001933"/>
    </source>
</evidence>
<evidence type="ECO:0000313" key="5">
    <source>
        <dbReference type="Proteomes" id="UP000823909"/>
    </source>
</evidence>
<evidence type="ECO:0000313" key="4">
    <source>
        <dbReference type="EMBL" id="HJD43133.1"/>
    </source>
</evidence>
<keyword evidence="4" id="KW-0032">Aminotransferase</keyword>
<dbReference type="GO" id="GO:0030170">
    <property type="term" value="F:pyridoxal phosphate binding"/>
    <property type="evidence" value="ECO:0007669"/>
    <property type="project" value="InterPro"/>
</dbReference>
<dbReference type="Proteomes" id="UP000823909">
    <property type="component" value="Unassembled WGS sequence"/>
</dbReference>
<dbReference type="InterPro" id="IPR004839">
    <property type="entry name" value="Aminotransferase_I/II_large"/>
</dbReference>
<dbReference type="EMBL" id="DWUU01000054">
    <property type="protein sequence ID" value="HJD43133.1"/>
    <property type="molecule type" value="Genomic_DNA"/>
</dbReference>
<keyword evidence="2" id="KW-0663">Pyridoxal phosphate</keyword>
<dbReference type="PANTHER" id="PTHR42885:SF1">
    <property type="entry name" value="THREONINE-PHOSPHATE DECARBOXYLASE"/>
    <property type="match status" value="1"/>
</dbReference>
<organism evidence="4 5">
    <name type="scientific">Candidatus Mediterraneibacter quadrami</name>
    <dbReference type="NCBI Taxonomy" id="2838684"/>
    <lineage>
        <taxon>Bacteria</taxon>
        <taxon>Bacillati</taxon>
        <taxon>Bacillota</taxon>
        <taxon>Clostridia</taxon>
        <taxon>Lachnospirales</taxon>
        <taxon>Lachnospiraceae</taxon>
        <taxon>Mediterraneibacter</taxon>
    </lineage>
</organism>
<dbReference type="Gene3D" id="3.40.640.10">
    <property type="entry name" value="Type I PLP-dependent aspartate aminotransferase-like (Major domain)"/>
    <property type="match status" value="1"/>
</dbReference>
<dbReference type="InterPro" id="IPR015424">
    <property type="entry name" value="PyrdxlP-dep_Trfase"/>
</dbReference>
<protein>
    <submittedName>
        <fullName evidence="4">Aminotransferase class I/II-fold pyridoxal phosphate-dependent enzyme</fullName>
    </submittedName>
</protein>
<evidence type="ECO:0000259" key="3">
    <source>
        <dbReference type="Pfam" id="PF00155"/>
    </source>
</evidence>
<name>A0A9D2RHL5_9FIRM</name>
<dbReference type="PANTHER" id="PTHR42885">
    <property type="entry name" value="HISTIDINOL-PHOSPHATE AMINOTRANSFERASE-RELATED"/>
    <property type="match status" value="1"/>
</dbReference>
<accession>A0A9D2RHL5</accession>
<dbReference type="GO" id="GO:0008483">
    <property type="term" value="F:transaminase activity"/>
    <property type="evidence" value="ECO:0007669"/>
    <property type="project" value="UniProtKB-KW"/>
</dbReference>
<keyword evidence="4" id="KW-0808">Transferase</keyword>
<dbReference type="SUPFAM" id="SSF53383">
    <property type="entry name" value="PLP-dependent transferases"/>
    <property type="match status" value="1"/>
</dbReference>
<evidence type="ECO:0000256" key="2">
    <source>
        <dbReference type="ARBA" id="ARBA00022898"/>
    </source>
</evidence>
<dbReference type="InterPro" id="IPR015421">
    <property type="entry name" value="PyrdxlP-dep_Trfase_major"/>
</dbReference>